<name>A0A1Y1UTG9_9TREE</name>
<dbReference type="GeneID" id="33556346"/>
<dbReference type="AlphaFoldDB" id="A0A1Y1UTG9"/>
<keyword evidence="3" id="KW-1185">Reference proteome</keyword>
<dbReference type="InParanoid" id="A0A1Y1UTG9"/>
<evidence type="ECO:0000313" key="3">
    <source>
        <dbReference type="Proteomes" id="UP000193218"/>
    </source>
</evidence>
<accession>A0A1Y1UTG9</accession>
<feature type="signal peptide" evidence="1">
    <location>
        <begin position="1"/>
        <end position="19"/>
    </location>
</feature>
<proteinExistence type="predicted"/>
<feature type="chain" id="PRO_5012982706" evidence="1">
    <location>
        <begin position="20"/>
        <end position="201"/>
    </location>
</feature>
<protein>
    <submittedName>
        <fullName evidence="2">Uncharacterized protein</fullName>
    </submittedName>
</protein>
<evidence type="ECO:0000313" key="2">
    <source>
        <dbReference type="EMBL" id="ORX41252.1"/>
    </source>
</evidence>
<dbReference type="RefSeq" id="XP_021874931.1">
    <property type="nucleotide sequence ID" value="XM_022014538.1"/>
</dbReference>
<gene>
    <name evidence="2" type="ORF">BD324DRAFT_613829</name>
</gene>
<comment type="caution">
    <text evidence="2">The sequence shown here is derived from an EMBL/GenBank/DDBJ whole genome shotgun (WGS) entry which is preliminary data.</text>
</comment>
<reference evidence="2 3" key="1">
    <citation type="submission" date="2017-03" db="EMBL/GenBank/DDBJ databases">
        <title>Widespread Adenine N6-methylation of Active Genes in Fungi.</title>
        <authorList>
            <consortium name="DOE Joint Genome Institute"/>
            <person name="Mondo S.J."/>
            <person name="Dannebaum R.O."/>
            <person name="Kuo R.C."/>
            <person name="Louie K.B."/>
            <person name="Bewick A.J."/>
            <person name="Labutti K."/>
            <person name="Haridas S."/>
            <person name="Kuo A."/>
            <person name="Salamov A."/>
            <person name="Ahrendt S.R."/>
            <person name="Lau R."/>
            <person name="Bowen B.P."/>
            <person name="Lipzen A."/>
            <person name="Sullivan W."/>
            <person name="Andreopoulos W.B."/>
            <person name="Clum A."/>
            <person name="Lindquist E."/>
            <person name="Daum C."/>
            <person name="Northen T.R."/>
            <person name="Ramamoorthy G."/>
            <person name="Schmitz R.J."/>
            <person name="Gryganskyi A."/>
            <person name="Culley D."/>
            <person name="Magnuson J."/>
            <person name="James T.Y."/>
            <person name="O'Malley M.A."/>
            <person name="Stajich J.E."/>
            <person name="Spatafora J.W."/>
            <person name="Visel A."/>
            <person name="Grigoriev I.V."/>
        </authorList>
    </citation>
    <scope>NUCLEOTIDE SEQUENCE [LARGE SCALE GENOMIC DNA]</scope>
    <source>
        <strain evidence="2 3">NRRL Y-17943</strain>
    </source>
</reference>
<keyword evidence="1" id="KW-0732">Signal</keyword>
<dbReference type="OrthoDB" id="2579385at2759"/>
<dbReference type="EMBL" id="NBSH01000001">
    <property type="protein sequence ID" value="ORX41252.1"/>
    <property type="molecule type" value="Genomic_DNA"/>
</dbReference>
<dbReference type="Proteomes" id="UP000193218">
    <property type="component" value="Unassembled WGS sequence"/>
</dbReference>
<organism evidence="2 3">
    <name type="scientific">Kockovaella imperatae</name>
    <dbReference type="NCBI Taxonomy" id="4999"/>
    <lineage>
        <taxon>Eukaryota</taxon>
        <taxon>Fungi</taxon>
        <taxon>Dikarya</taxon>
        <taxon>Basidiomycota</taxon>
        <taxon>Agaricomycotina</taxon>
        <taxon>Tremellomycetes</taxon>
        <taxon>Tremellales</taxon>
        <taxon>Cuniculitremaceae</taxon>
        <taxon>Kockovaella</taxon>
    </lineage>
</organism>
<sequence length="201" mass="21670">MSLAVRAMALLASATAALAWYPCYDAPLTLAQLIGEPCCPDNLTAFHSFVQVHIANHSAYDVWRIVGNFEDLSWQGTTNITTTGIKNAPNNTHTQITPAGPATEELNIYVGPAYDPPSPTQSLFFMQFKDITLSALLDVYFIHLEDLLISRKDGNGSILSWESSGCTNTTSGATKLFNALHSHNLNNTVNILNGGTATSPV</sequence>
<evidence type="ECO:0000256" key="1">
    <source>
        <dbReference type="SAM" id="SignalP"/>
    </source>
</evidence>